<comment type="catalytic activity">
    <reaction evidence="1">
        <text>S-ubiquitinyl-[E2 ubiquitin-conjugating enzyme]-L-cysteine + [acceptor protein]-L-lysine = [E2 ubiquitin-conjugating enzyme]-L-cysteine + N(6)-ubiquitinyl-[acceptor protein]-L-lysine.</text>
        <dbReference type="EC" id="2.3.2.27"/>
    </reaction>
</comment>
<feature type="compositionally biased region" description="Basic and acidic residues" evidence="20">
    <location>
        <begin position="618"/>
        <end position="632"/>
    </location>
</feature>
<evidence type="ECO:0000256" key="12">
    <source>
        <dbReference type="ARBA" id="ARBA00022853"/>
    </source>
</evidence>
<feature type="region of interest" description="Disordered" evidence="20">
    <location>
        <begin position="227"/>
        <end position="252"/>
    </location>
</feature>
<feature type="region of interest" description="Disordered" evidence="20">
    <location>
        <begin position="1"/>
        <end position="120"/>
    </location>
</feature>
<dbReference type="GO" id="GO:0051213">
    <property type="term" value="F:dioxygenase activity"/>
    <property type="evidence" value="ECO:0007669"/>
    <property type="project" value="UniProtKB-KW"/>
</dbReference>
<evidence type="ECO:0000256" key="5">
    <source>
        <dbReference type="ARBA" id="ARBA00005555"/>
    </source>
</evidence>
<comment type="pathway">
    <text evidence="4">Protein modification; protein ubiquitination.</text>
</comment>
<feature type="domain" description="RING-type" evidence="22">
    <location>
        <begin position="897"/>
        <end position="935"/>
    </location>
</feature>
<dbReference type="Gene3D" id="2.60.120.620">
    <property type="entry name" value="q2cbj1_9rhob like domain"/>
    <property type="match status" value="1"/>
</dbReference>
<dbReference type="GO" id="GO:0016567">
    <property type="term" value="P:protein ubiquitination"/>
    <property type="evidence" value="ECO:0007669"/>
    <property type="project" value="UniProtKB-UniPathway"/>
</dbReference>
<evidence type="ECO:0000256" key="20">
    <source>
        <dbReference type="SAM" id="MobiDB-lite"/>
    </source>
</evidence>
<keyword evidence="11" id="KW-0862">Zinc</keyword>
<evidence type="ECO:0000256" key="18">
    <source>
        <dbReference type="PROSITE-ProRule" id="PRU00175"/>
    </source>
</evidence>
<dbReference type="GO" id="GO:0033503">
    <property type="term" value="C:HULC complex"/>
    <property type="evidence" value="ECO:0007669"/>
    <property type="project" value="TreeGrafter"/>
</dbReference>
<accession>K0R313</accession>
<keyword evidence="12" id="KW-0156">Chromatin regulator</keyword>
<feature type="coiled-coil region" evidence="19">
    <location>
        <begin position="497"/>
        <end position="524"/>
    </location>
</feature>
<dbReference type="SUPFAM" id="SSF57850">
    <property type="entry name" value="RING/U-box"/>
    <property type="match status" value="1"/>
</dbReference>
<dbReference type="InterPro" id="IPR006620">
    <property type="entry name" value="Pro_4_hyd_alph"/>
</dbReference>
<evidence type="ECO:0000256" key="6">
    <source>
        <dbReference type="ARBA" id="ARBA00012483"/>
    </source>
</evidence>
<keyword evidence="25" id="KW-1185">Reference proteome</keyword>
<comment type="cofactor">
    <cofactor evidence="2">
        <name>L-ascorbate</name>
        <dbReference type="ChEBI" id="CHEBI:38290"/>
    </cofactor>
</comment>
<name>K0R313_THAOC</name>
<evidence type="ECO:0000256" key="2">
    <source>
        <dbReference type="ARBA" id="ARBA00001961"/>
    </source>
</evidence>
<dbReference type="EMBL" id="AGNL01047634">
    <property type="protein sequence ID" value="EJK46625.1"/>
    <property type="molecule type" value="Genomic_DNA"/>
</dbReference>
<evidence type="ECO:0000256" key="4">
    <source>
        <dbReference type="ARBA" id="ARBA00004906"/>
    </source>
</evidence>
<feature type="region of interest" description="Disordered" evidence="20">
    <location>
        <begin position="334"/>
        <end position="355"/>
    </location>
</feature>
<feature type="compositionally biased region" description="Polar residues" evidence="20">
    <location>
        <begin position="90"/>
        <end position="104"/>
    </location>
</feature>
<dbReference type="GO" id="GO:0006325">
    <property type="term" value="P:chromatin organization"/>
    <property type="evidence" value="ECO:0007669"/>
    <property type="project" value="UniProtKB-KW"/>
</dbReference>
<evidence type="ECO:0000256" key="8">
    <source>
        <dbReference type="ARBA" id="ARBA00022723"/>
    </source>
</evidence>
<keyword evidence="7" id="KW-0808">Transferase</keyword>
<proteinExistence type="inferred from homology"/>
<dbReference type="OMA" id="ACAQRFD"/>
<dbReference type="InterPro" id="IPR017907">
    <property type="entry name" value="Znf_RING_CS"/>
</dbReference>
<evidence type="ECO:0000256" key="9">
    <source>
        <dbReference type="ARBA" id="ARBA00022771"/>
    </source>
</evidence>
<gene>
    <name evidence="24" type="ORF">THAOC_34699</name>
</gene>
<evidence type="ECO:0000313" key="25">
    <source>
        <dbReference type="Proteomes" id="UP000266841"/>
    </source>
</evidence>
<dbReference type="UniPathway" id="UPA00143"/>
<feature type="compositionally biased region" description="Low complexity" evidence="20">
    <location>
        <begin position="334"/>
        <end position="343"/>
    </location>
</feature>
<evidence type="ECO:0000259" key="22">
    <source>
        <dbReference type="PROSITE" id="PS50089"/>
    </source>
</evidence>
<dbReference type="Gene3D" id="3.30.40.10">
    <property type="entry name" value="Zinc/RING finger domain, C3HC4 (zinc finger)"/>
    <property type="match status" value="1"/>
</dbReference>
<dbReference type="Proteomes" id="UP000266841">
    <property type="component" value="Unassembled WGS sequence"/>
</dbReference>
<evidence type="ECO:0000256" key="7">
    <source>
        <dbReference type="ARBA" id="ARBA00022679"/>
    </source>
</evidence>
<dbReference type="GO" id="GO:0005634">
    <property type="term" value="C:nucleus"/>
    <property type="evidence" value="ECO:0007669"/>
    <property type="project" value="UniProtKB-SubCell"/>
</dbReference>
<evidence type="ECO:0000256" key="1">
    <source>
        <dbReference type="ARBA" id="ARBA00000900"/>
    </source>
</evidence>
<dbReference type="Pfam" id="PF13640">
    <property type="entry name" value="2OG-FeII_Oxy_3"/>
    <property type="match status" value="1"/>
</dbReference>
<keyword evidence="21" id="KW-0812">Transmembrane</keyword>
<feature type="region of interest" description="Disordered" evidence="20">
    <location>
        <begin position="401"/>
        <end position="433"/>
    </location>
</feature>
<dbReference type="GO" id="GO:0031418">
    <property type="term" value="F:L-ascorbic acid binding"/>
    <property type="evidence" value="ECO:0007669"/>
    <property type="project" value="InterPro"/>
</dbReference>
<comment type="caution">
    <text evidence="24">The sequence shown here is derived from an EMBL/GenBank/DDBJ whole genome shotgun (WGS) entry which is preliminary data.</text>
</comment>
<dbReference type="InterPro" id="IPR005123">
    <property type="entry name" value="Oxoglu/Fe-dep_dioxygenase_dom"/>
</dbReference>
<dbReference type="PANTHER" id="PTHR23163:SF0">
    <property type="entry name" value="E3 UBIQUITIN-PROTEIN LIGASE BRE1"/>
    <property type="match status" value="1"/>
</dbReference>
<keyword evidence="17" id="KW-0539">Nucleus</keyword>
<keyword evidence="21" id="KW-0472">Membrane</keyword>
<feature type="transmembrane region" description="Helical" evidence="21">
    <location>
        <begin position="1531"/>
        <end position="1552"/>
    </location>
</feature>
<keyword evidence="15" id="KW-0408">Iron</keyword>
<keyword evidence="8" id="KW-0479">Metal-binding</keyword>
<dbReference type="PROSITE" id="PS00518">
    <property type="entry name" value="ZF_RING_1"/>
    <property type="match status" value="1"/>
</dbReference>
<dbReference type="CDD" id="cd16499">
    <property type="entry name" value="RING-HC_Bre1-like"/>
    <property type="match status" value="1"/>
</dbReference>
<dbReference type="InterPro" id="IPR044862">
    <property type="entry name" value="Pro_4_hyd_alph_FE2OG_OXY"/>
</dbReference>
<dbReference type="InterPro" id="IPR001841">
    <property type="entry name" value="Znf_RING"/>
</dbReference>
<evidence type="ECO:0000259" key="23">
    <source>
        <dbReference type="PROSITE" id="PS51471"/>
    </source>
</evidence>
<evidence type="ECO:0000256" key="15">
    <source>
        <dbReference type="ARBA" id="ARBA00023004"/>
    </source>
</evidence>
<dbReference type="SMART" id="SM00702">
    <property type="entry name" value="P4Hc"/>
    <property type="match status" value="1"/>
</dbReference>
<feature type="compositionally biased region" description="Basic and acidic residues" evidence="20">
    <location>
        <begin position="1"/>
        <end position="13"/>
    </location>
</feature>
<dbReference type="OrthoDB" id="76265at2759"/>
<evidence type="ECO:0000256" key="17">
    <source>
        <dbReference type="ARBA" id="ARBA00023242"/>
    </source>
</evidence>
<dbReference type="PROSITE" id="PS50089">
    <property type="entry name" value="ZF_RING_2"/>
    <property type="match status" value="1"/>
</dbReference>
<feature type="compositionally biased region" description="Low complexity" evidence="20">
    <location>
        <begin position="643"/>
        <end position="664"/>
    </location>
</feature>
<dbReference type="GO" id="GO:0008270">
    <property type="term" value="F:zinc ion binding"/>
    <property type="evidence" value="ECO:0007669"/>
    <property type="project" value="UniProtKB-KW"/>
</dbReference>
<evidence type="ECO:0000256" key="16">
    <source>
        <dbReference type="ARBA" id="ARBA00023054"/>
    </source>
</evidence>
<evidence type="ECO:0000256" key="19">
    <source>
        <dbReference type="SAM" id="Coils"/>
    </source>
</evidence>
<dbReference type="EC" id="2.3.2.27" evidence="6"/>
<reference evidence="24 25" key="1">
    <citation type="journal article" date="2012" name="Genome Biol.">
        <title>Genome and low-iron response of an oceanic diatom adapted to chronic iron limitation.</title>
        <authorList>
            <person name="Lommer M."/>
            <person name="Specht M."/>
            <person name="Roy A.S."/>
            <person name="Kraemer L."/>
            <person name="Andreson R."/>
            <person name="Gutowska M.A."/>
            <person name="Wolf J."/>
            <person name="Bergner S.V."/>
            <person name="Schilhabel M.B."/>
            <person name="Klostermeier U.C."/>
            <person name="Beiko R.G."/>
            <person name="Rosenstiel P."/>
            <person name="Hippler M."/>
            <person name="Laroche J."/>
        </authorList>
    </citation>
    <scope>NUCLEOTIDE SEQUENCE [LARGE SCALE GENOMIC DNA]</scope>
    <source>
        <strain evidence="24 25">CCMP1005</strain>
    </source>
</reference>
<dbReference type="GO" id="GO:0061630">
    <property type="term" value="F:ubiquitin protein ligase activity"/>
    <property type="evidence" value="ECO:0007669"/>
    <property type="project" value="UniProtKB-EC"/>
</dbReference>
<dbReference type="eggNOG" id="KOG0978">
    <property type="taxonomic scope" value="Eukaryota"/>
</dbReference>
<sequence>MKRALAERVKQEFGDPVLQAPASSPSAYGNGVAPHHHGHHSKVPKLEAGQIASSSSASRHTSLSGSMTAQGHAPPLIPPVSKKRPRSPPNADSSGNVEAYQSTGKARGGKPGASDDDEDDKSAFFLKHQNSALASELYAYRRRIYLLEREREYRRKECRAVDGLVREVRSSWRGLEEAIGQDLRPIGVGTTNGHTTSGPNCTGTGADVESSTHILHSLLDLVSNPNQISTKMDHDDPEDPQTGPQPNDFESYTRGITVKLEPDEKAEFLSEKILLDDMEGFVGDLAARTRSLKDGILNLLRNSAKGDPGDGGASESASSADIVELKARVSSLQSRLSSTTSQLEEMANSRNEAGASERRVRRALYRLASGRMTLEEIMAAVEKDDGGASFSETLADIDAVASKPPSPGSVHAKAVTADSTPENGCDAGESSANPEEIAQLKKSLQDVQAVAESRDEKISELLSEREHHLKQINDLVLSKKSAETCLREESIRKSPLFVETLSRLNEAERKSQELESQTSKIMAKWSAAKGDLDLAKKRLNRAPNGKGESSTNDAAIQEGANPFSNARRTAELELHLRQALEGNKRTEKLRESLDQAHKMNEQLQAKFEEMKAKNAKMVAEKVAARGRSKESGTDPTAAPPPQSGDKSMSPHSSSSSLRRSISSSDPAVEKLQRDYRRARKEVSAAVLSKDQAKLKQERAEKERDTLLKTNARLLQQSSTKDDMNAQSLSNILHLQQKKKELEKEKVILLQKTKAAEQLGIAARLASNARDKVGEELLKEKEALDEKVKQQQGECQQIRAEKDAMQCELAKAKEALTSVSEDLAVARKRCDDLVSEGNAKEQGRKSMMESLAVLRKEASESAKLASASGCTEHGGGDGSFTMEQMQTQVKYLSSRVTCPVCNVREKNVILLRCRHMFCQQCVDVNIKNRSRKCPACAQRFDMKDVAEIWLQPHLYPHDLPSSSKHLTCFVTWTSSVGVSLLAVFASVDPDLHRGMSCSCKSRLHVARLVPEREELRQSEHAYDFTHVIVIVVAAHDDGSANNHVMSGGIALFKPPLLFHFEVCWEAMVSPLPDRWKGRRDGRVVLALAVGTAEVVHHFIVGEWRAEDHQRIYQSHQHEGFIGAQVNYTDQECQRSRSPCGARVRRGAVYFGLDLFFACRPSRIGGRRGPSARGGGGGALRPEADVDRGRSGIAVEDLVTPSPLVAVLRCGLARSVRPRVSFAHQSSTDQNTGVSARVKMRANAILSAMAVLAALTAETSLAFTVRPGAQRGSTSSNIELRAALATTASPTILSPQDMKKLADDGFVIIHDFIKQDLIGELRNDVLTLRENDAFRQAKIGQDSTNNLNTEIRIAETCFLGRNRNELLTIEAAGGKDSVRDRSGGLYDILDNLRVALEGVSETGLDSSLTELLFAYYPKGGFYRRHRDAIPNSASLLRKYSLLLYLNQDWSEKDGGQLRIHLDGGGDECPAGVAPKFIDVEPKGGTLVLFKSDAIPHEVLNTNSERFAVVGWYNRGVSAADIGNLGESAGGGDLLGIGMLAVSAALVTVGLVMVFNG</sequence>
<dbReference type="PANTHER" id="PTHR23163">
    <property type="entry name" value="RING FINGER PROTEIN-RELATED"/>
    <property type="match status" value="1"/>
</dbReference>
<evidence type="ECO:0000256" key="14">
    <source>
        <dbReference type="ARBA" id="ARBA00023002"/>
    </source>
</evidence>
<keyword evidence="21" id="KW-1133">Transmembrane helix</keyword>
<dbReference type="InterPro" id="IPR013083">
    <property type="entry name" value="Znf_RING/FYVE/PHD"/>
</dbReference>
<feature type="compositionally biased region" description="Low complexity" evidence="20">
    <location>
        <begin position="53"/>
        <end position="66"/>
    </location>
</feature>
<feature type="compositionally biased region" description="Basic and acidic residues" evidence="20">
    <location>
        <begin position="690"/>
        <end position="703"/>
    </location>
</feature>
<keyword evidence="14" id="KW-0560">Oxidoreductase</keyword>
<feature type="domain" description="Fe2OG dioxygenase" evidence="23">
    <location>
        <begin position="1405"/>
        <end position="1512"/>
    </location>
</feature>
<dbReference type="InterPro" id="IPR013956">
    <property type="entry name" value="E3_ubiquit_lig_Bre1"/>
</dbReference>
<keyword evidence="16 19" id="KW-0175">Coiled coil</keyword>
<evidence type="ECO:0000313" key="24">
    <source>
        <dbReference type="EMBL" id="EJK46625.1"/>
    </source>
</evidence>
<keyword evidence="10" id="KW-0833">Ubl conjugation pathway</keyword>
<dbReference type="Pfam" id="PF13920">
    <property type="entry name" value="zf-C3HC4_3"/>
    <property type="match status" value="1"/>
</dbReference>
<dbReference type="SUPFAM" id="SSF51197">
    <property type="entry name" value="Clavaminate synthase-like"/>
    <property type="match status" value="1"/>
</dbReference>
<dbReference type="GO" id="GO:0005506">
    <property type="term" value="F:iron ion binding"/>
    <property type="evidence" value="ECO:0007669"/>
    <property type="project" value="InterPro"/>
</dbReference>
<comment type="similarity">
    <text evidence="5">Belongs to the BRE1 family.</text>
</comment>
<protein>
    <recommendedName>
        <fullName evidence="6">RING-type E3 ubiquitin transferase</fullName>
        <ecNumber evidence="6">2.3.2.27</ecNumber>
    </recommendedName>
</protein>
<feature type="compositionally biased region" description="Basic residues" evidence="20">
    <location>
        <begin position="34"/>
        <end position="43"/>
    </location>
</feature>
<organism evidence="24 25">
    <name type="scientific">Thalassiosira oceanica</name>
    <name type="common">Marine diatom</name>
    <dbReference type="NCBI Taxonomy" id="159749"/>
    <lineage>
        <taxon>Eukaryota</taxon>
        <taxon>Sar</taxon>
        <taxon>Stramenopiles</taxon>
        <taxon>Ochrophyta</taxon>
        <taxon>Bacillariophyta</taxon>
        <taxon>Coscinodiscophyceae</taxon>
        <taxon>Thalassiosirophycidae</taxon>
        <taxon>Thalassiosirales</taxon>
        <taxon>Thalassiosiraceae</taxon>
        <taxon>Thalassiosira</taxon>
    </lineage>
</organism>
<dbReference type="eggNOG" id="KOG3710">
    <property type="taxonomic scope" value="Eukaryota"/>
</dbReference>
<dbReference type="PROSITE" id="PS51471">
    <property type="entry name" value="FE2OG_OXY"/>
    <property type="match status" value="1"/>
</dbReference>
<evidence type="ECO:0000256" key="10">
    <source>
        <dbReference type="ARBA" id="ARBA00022786"/>
    </source>
</evidence>
<feature type="region of interest" description="Disordered" evidence="20">
    <location>
        <begin position="618"/>
        <end position="703"/>
    </location>
</feature>
<keyword evidence="9 18" id="KW-0863">Zinc-finger</keyword>
<comment type="subcellular location">
    <subcellularLocation>
        <location evidence="3">Nucleus</location>
    </subcellularLocation>
</comment>
<evidence type="ECO:0000256" key="11">
    <source>
        <dbReference type="ARBA" id="ARBA00022833"/>
    </source>
</evidence>
<evidence type="ECO:0000256" key="13">
    <source>
        <dbReference type="ARBA" id="ARBA00022964"/>
    </source>
</evidence>
<evidence type="ECO:0000256" key="3">
    <source>
        <dbReference type="ARBA" id="ARBA00004123"/>
    </source>
</evidence>
<dbReference type="SMART" id="SM00184">
    <property type="entry name" value="RING"/>
    <property type="match status" value="1"/>
</dbReference>
<dbReference type="GO" id="GO:0016705">
    <property type="term" value="F:oxidoreductase activity, acting on paired donors, with incorporation or reduction of molecular oxygen"/>
    <property type="evidence" value="ECO:0007669"/>
    <property type="project" value="InterPro"/>
</dbReference>
<keyword evidence="13" id="KW-0223">Dioxygenase</keyword>
<evidence type="ECO:0000256" key="21">
    <source>
        <dbReference type="SAM" id="Phobius"/>
    </source>
</evidence>